<dbReference type="PROSITE" id="PS50404">
    <property type="entry name" value="GST_NTER"/>
    <property type="match status" value="1"/>
</dbReference>
<dbReference type="SFLD" id="SFLDG00358">
    <property type="entry name" value="Main_(cytGST)"/>
    <property type="match status" value="1"/>
</dbReference>
<comment type="similarity">
    <text evidence="1 6">Belongs to the GST superfamily.</text>
</comment>
<dbReference type="SFLD" id="SFLDS00019">
    <property type="entry name" value="Glutathione_Transferase_(cytos"/>
    <property type="match status" value="1"/>
</dbReference>
<organism evidence="9 10">
    <name type="scientific">Calocera viscosa (strain TUFC12733)</name>
    <dbReference type="NCBI Taxonomy" id="1330018"/>
    <lineage>
        <taxon>Eukaryota</taxon>
        <taxon>Fungi</taxon>
        <taxon>Dikarya</taxon>
        <taxon>Basidiomycota</taxon>
        <taxon>Agaricomycotina</taxon>
        <taxon>Dacrymycetes</taxon>
        <taxon>Dacrymycetales</taxon>
        <taxon>Dacrymycetaceae</taxon>
        <taxon>Calocera</taxon>
    </lineage>
</organism>
<dbReference type="CDD" id="cd03048">
    <property type="entry name" value="GST_N_Ure2p_like"/>
    <property type="match status" value="1"/>
</dbReference>
<dbReference type="PROSITE" id="PS50405">
    <property type="entry name" value="GST_CTER"/>
    <property type="match status" value="1"/>
</dbReference>
<dbReference type="Gene3D" id="1.20.1050.130">
    <property type="match status" value="1"/>
</dbReference>
<comment type="function">
    <text evidence="5">Involved in the oxidative stress response and detoxification.</text>
</comment>
<evidence type="ECO:0000259" key="8">
    <source>
        <dbReference type="PROSITE" id="PS50405"/>
    </source>
</evidence>
<reference evidence="9 10" key="1">
    <citation type="journal article" date="2016" name="Mol. Biol. Evol.">
        <title>Comparative Genomics of Early-Diverging Mushroom-Forming Fungi Provides Insights into the Origins of Lignocellulose Decay Capabilities.</title>
        <authorList>
            <person name="Nagy L.G."/>
            <person name="Riley R."/>
            <person name="Tritt A."/>
            <person name="Adam C."/>
            <person name="Daum C."/>
            <person name="Floudas D."/>
            <person name="Sun H."/>
            <person name="Yadav J.S."/>
            <person name="Pangilinan J."/>
            <person name="Larsson K.H."/>
            <person name="Matsuura K."/>
            <person name="Barry K."/>
            <person name="Labutti K."/>
            <person name="Kuo R."/>
            <person name="Ohm R.A."/>
            <person name="Bhattacharya S.S."/>
            <person name="Shirouzu T."/>
            <person name="Yoshinaga Y."/>
            <person name="Martin F.M."/>
            <person name="Grigoriev I.V."/>
            <person name="Hibbett D.S."/>
        </authorList>
    </citation>
    <scope>NUCLEOTIDE SEQUENCE [LARGE SCALE GENOMIC DNA]</scope>
    <source>
        <strain evidence="9 10">TUFC12733</strain>
    </source>
</reference>
<dbReference type="SUPFAM" id="SSF47616">
    <property type="entry name" value="GST C-terminal domain-like"/>
    <property type="match status" value="1"/>
</dbReference>
<sequence length="226" mass="25940">MSHGKQFTLYTHAGGPNGWKIAFVLEELGLTYESIYLDFTKGEQKAAAYTKYNPNGRIPAIIDHKNSDFVIWESGAILLYLVDKYDPEHKISASTELDKYRQTQWLFFQTSGQGPYFGQAGYFLVIHPEKIPSAIERYMKEIKRVWGVLDGVLKEREWLVGDHMTIADTAFITWNESGKGMFMMSQEGYDFEKEYPALAKWHNAMINRPKIKNLLAEKAAIAPPHH</sequence>
<evidence type="ECO:0000313" key="9">
    <source>
        <dbReference type="EMBL" id="KZO98677.1"/>
    </source>
</evidence>
<dbReference type="PANTHER" id="PTHR44051:SF3">
    <property type="entry name" value="TRANSCRIPTIONAL REGULATOR URE2"/>
    <property type="match status" value="1"/>
</dbReference>
<evidence type="ECO:0000256" key="5">
    <source>
        <dbReference type="ARBA" id="ARBA00060024"/>
    </source>
</evidence>
<evidence type="ECO:0000256" key="3">
    <source>
        <dbReference type="ARBA" id="ARBA00022679"/>
    </source>
</evidence>
<dbReference type="InterPro" id="IPR010987">
    <property type="entry name" value="Glutathione-S-Trfase_C-like"/>
</dbReference>
<dbReference type="SUPFAM" id="SSF52833">
    <property type="entry name" value="Thioredoxin-like"/>
    <property type="match status" value="1"/>
</dbReference>
<evidence type="ECO:0000256" key="1">
    <source>
        <dbReference type="ARBA" id="ARBA00007409"/>
    </source>
</evidence>
<gene>
    <name evidence="9" type="ORF">CALVIDRAFT_496096</name>
</gene>
<comment type="catalytic activity">
    <reaction evidence="4">
        <text>RX + glutathione = an S-substituted glutathione + a halide anion + H(+)</text>
        <dbReference type="Rhea" id="RHEA:16437"/>
        <dbReference type="ChEBI" id="CHEBI:15378"/>
        <dbReference type="ChEBI" id="CHEBI:16042"/>
        <dbReference type="ChEBI" id="CHEBI:17792"/>
        <dbReference type="ChEBI" id="CHEBI:57925"/>
        <dbReference type="ChEBI" id="CHEBI:90779"/>
        <dbReference type="EC" id="2.5.1.18"/>
    </reaction>
</comment>
<dbReference type="STRING" id="1330018.A0A167PDN0"/>
<dbReference type="PANTHER" id="PTHR44051">
    <property type="entry name" value="GLUTATHIONE S-TRANSFERASE-RELATED"/>
    <property type="match status" value="1"/>
</dbReference>
<protein>
    <recommendedName>
        <fullName evidence="2">glutathione transferase</fullName>
        <ecNumber evidence="2">2.5.1.18</ecNumber>
    </recommendedName>
</protein>
<dbReference type="InterPro" id="IPR004045">
    <property type="entry name" value="Glutathione_S-Trfase_N"/>
</dbReference>
<proteinExistence type="inferred from homology"/>
<dbReference type="InterPro" id="IPR036249">
    <property type="entry name" value="Thioredoxin-like_sf"/>
</dbReference>
<dbReference type="InterPro" id="IPR036282">
    <property type="entry name" value="Glutathione-S-Trfase_C_sf"/>
</dbReference>
<dbReference type="GO" id="GO:0005634">
    <property type="term" value="C:nucleus"/>
    <property type="evidence" value="ECO:0007669"/>
    <property type="project" value="UniProtKB-ARBA"/>
</dbReference>
<feature type="domain" description="GST N-terminal" evidence="7">
    <location>
        <begin position="5"/>
        <end position="89"/>
    </location>
</feature>
<dbReference type="EMBL" id="KV417275">
    <property type="protein sequence ID" value="KZO98677.1"/>
    <property type="molecule type" value="Genomic_DNA"/>
</dbReference>
<evidence type="ECO:0000256" key="2">
    <source>
        <dbReference type="ARBA" id="ARBA00012452"/>
    </source>
</evidence>
<dbReference type="Pfam" id="PF02798">
    <property type="entry name" value="GST_N"/>
    <property type="match status" value="1"/>
</dbReference>
<dbReference type="InterPro" id="IPR004046">
    <property type="entry name" value="GST_C"/>
</dbReference>
<dbReference type="AlphaFoldDB" id="A0A167PDN0"/>
<dbReference type="OrthoDB" id="422574at2759"/>
<dbReference type="Proteomes" id="UP000076738">
    <property type="component" value="Unassembled WGS sequence"/>
</dbReference>
<dbReference type="GO" id="GO:0005737">
    <property type="term" value="C:cytoplasm"/>
    <property type="evidence" value="ECO:0007669"/>
    <property type="project" value="UniProtKB-ARBA"/>
</dbReference>
<evidence type="ECO:0000256" key="6">
    <source>
        <dbReference type="RuleBase" id="RU003494"/>
    </source>
</evidence>
<evidence type="ECO:0000256" key="4">
    <source>
        <dbReference type="ARBA" id="ARBA00047960"/>
    </source>
</evidence>
<evidence type="ECO:0000259" key="7">
    <source>
        <dbReference type="PROSITE" id="PS50404"/>
    </source>
</evidence>
<dbReference type="Pfam" id="PF00043">
    <property type="entry name" value="GST_C"/>
    <property type="match status" value="1"/>
</dbReference>
<keyword evidence="3 9" id="KW-0808">Transferase</keyword>
<dbReference type="GO" id="GO:0004364">
    <property type="term" value="F:glutathione transferase activity"/>
    <property type="evidence" value="ECO:0007669"/>
    <property type="project" value="UniProtKB-EC"/>
</dbReference>
<dbReference type="SFLD" id="SFLDG01151">
    <property type="entry name" value="Main.2:_Nu-like"/>
    <property type="match status" value="1"/>
</dbReference>
<dbReference type="EC" id="2.5.1.18" evidence="2"/>
<dbReference type="InterPro" id="IPR040079">
    <property type="entry name" value="Glutathione_S-Trfase"/>
</dbReference>
<evidence type="ECO:0000313" key="10">
    <source>
        <dbReference type="Proteomes" id="UP000076738"/>
    </source>
</evidence>
<accession>A0A167PDN0</accession>
<keyword evidence="10" id="KW-1185">Reference proteome</keyword>
<name>A0A167PDN0_CALVF</name>
<feature type="domain" description="GST C-terminal" evidence="8">
    <location>
        <begin position="95"/>
        <end position="225"/>
    </location>
</feature>
<dbReference type="FunFam" id="1.20.1050.130:FF:000016">
    <property type="entry name" value="Glutathione S-transferase 1"/>
    <property type="match status" value="1"/>
</dbReference>